<dbReference type="PANTHER" id="PTHR15672">
    <property type="entry name" value="CAMP-REGULATED PHOSPHOPROTEIN 21 RELATED R3H DOMAIN CONTAINING PROTEIN"/>
    <property type="match status" value="1"/>
</dbReference>
<dbReference type="OrthoDB" id="278430at2759"/>
<feature type="region of interest" description="Disordered" evidence="2">
    <location>
        <begin position="226"/>
        <end position="265"/>
    </location>
</feature>
<organism evidence="5 6">
    <name type="scientific">Castanea mollissima</name>
    <name type="common">Chinese chestnut</name>
    <dbReference type="NCBI Taxonomy" id="60419"/>
    <lineage>
        <taxon>Eukaryota</taxon>
        <taxon>Viridiplantae</taxon>
        <taxon>Streptophyta</taxon>
        <taxon>Embryophyta</taxon>
        <taxon>Tracheophyta</taxon>
        <taxon>Spermatophyta</taxon>
        <taxon>Magnoliopsida</taxon>
        <taxon>eudicotyledons</taxon>
        <taxon>Gunneridae</taxon>
        <taxon>Pentapetalae</taxon>
        <taxon>rosids</taxon>
        <taxon>fabids</taxon>
        <taxon>Fagales</taxon>
        <taxon>Fagaceae</taxon>
        <taxon>Castanea</taxon>
    </lineage>
</organism>
<dbReference type="EMBL" id="JRKL02000080">
    <property type="protein sequence ID" value="KAF3975442.1"/>
    <property type="molecule type" value="Genomic_DNA"/>
</dbReference>
<feature type="compositionally biased region" description="Low complexity" evidence="2">
    <location>
        <begin position="233"/>
        <end position="244"/>
    </location>
</feature>
<evidence type="ECO:0008006" key="7">
    <source>
        <dbReference type="Google" id="ProtNLM"/>
    </source>
</evidence>
<evidence type="ECO:0000256" key="1">
    <source>
        <dbReference type="ARBA" id="ARBA00022553"/>
    </source>
</evidence>
<feature type="domain" description="SUZ" evidence="4">
    <location>
        <begin position="91"/>
        <end position="156"/>
    </location>
</feature>
<dbReference type="CDD" id="cd02642">
    <property type="entry name" value="R3H_encore_like"/>
    <property type="match status" value="1"/>
</dbReference>
<dbReference type="PANTHER" id="PTHR15672:SF25">
    <property type="entry name" value="OS01G0100600 PROTEIN"/>
    <property type="match status" value="1"/>
</dbReference>
<dbReference type="SMART" id="SM00393">
    <property type="entry name" value="R3H"/>
    <property type="match status" value="1"/>
</dbReference>
<dbReference type="InterPro" id="IPR024771">
    <property type="entry name" value="SUZ"/>
</dbReference>
<evidence type="ECO:0000313" key="6">
    <source>
        <dbReference type="Proteomes" id="UP000737018"/>
    </source>
</evidence>
<name>A0A8J4RL23_9ROSI</name>
<dbReference type="InterPro" id="IPR051937">
    <property type="entry name" value="R3H_domain_containing"/>
</dbReference>
<protein>
    <recommendedName>
        <fullName evidence="7">R3H domain-containing protein</fullName>
    </recommendedName>
</protein>
<dbReference type="GO" id="GO:0003676">
    <property type="term" value="F:nucleic acid binding"/>
    <property type="evidence" value="ECO:0007669"/>
    <property type="project" value="UniProtKB-UniRule"/>
</dbReference>
<evidence type="ECO:0000256" key="2">
    <source>
        <dbReference type="SAM" id="MobiDB-lite"/>
    </source>
</evidence>
<keyword evidence="1" id="KW-0597">Phosphoprotein</keyword>
<sequence>MSMTQFAMVEELAFLVKDNLPSKHLVLSVEEALVSFIQDDTSSDGVLELEPMNAYNRLLLHRLSEIFGFSHTSVGEGDDRHLVLERCSDTSIPSILVSDILWQYEEPQSPIMSHQLLRRTEALPALKTNIPSYQHSLEERRADYFAARNRIFSVDSGDVNEPVKRKPRNVPMVARRMIAHALGHRINPNSQVATMRDCKKHFGQTDALEASQQTIFSSHQNMNFYGRVKSNDKNSSGLSLSKSNTPQKLNDKISPHVSISKNGSSGNGIDKDYLKKEHLGAAKRMFANALGLQSGKDGCISKGNNVNTLTLELSRLSVTAIESLMSTYRVRAKLESNGAQLFDNWVELKSGDFFYQFKHAAGWSRNKSES</sequence>
<dbReference type="PROSITE" id="PS51061">
    <property type="entry name" value="R3H"/>
    <property type="match status" value="1"/>
</dbReference>
<evidence type="ECO:0000259" key="4">
    <source>
        <dbReference type="PROSITE" id="PS51673"/>
    </source>
</evidence>
<dbReference type="Pfam" id="PF01424">
    <property type="entry name" value="R3H"/>
    <property type="match status" value="1"/>
</dbReference>
<dbReference type="Gene3D" id="3.30.1370.50">
    <property type="entry name" value="R3H-like domain"/>
    <property type="match status" value="1"/>
</dbReference>
<evidence type="ECO:0000259" key="3">
    <source>
        <dbReference type="PROSITE" id="PS51061"/>
    </source>
</evidence>
<dbReference type="InterPro" id="IPR001374">
    <property type="entry name" value="R3H_dom"/>
</dbReference>
<dbReference type="InterPro" id="IPR036867">
    <property type="entry name" value="R3H_dom_sf"/>
</dbReference>
<evidence type="ECO:0000313" key="5">
    <source>
        <dbReference type="EMBL" id="KAF3975442.1"/>
    </source>
</evidence>
<dbReference type="PROSITE" id="PS51673">
    <property type="entry name" value="SUZ"/>
    <property type="match status" value="1"/>
</dbReference>
<gene>
    <name evidence="5" type="ORF">CMV_001307</name>
</gene>
<keyword evidence="6" id="KW-1185">Reference proteome</keyword>
<feature type="domain" description="R3H" evidence="3">
    <location>
        <begin position="23"/>
        <end position="88"/>
    </location>
</feature>
<accession>A0A8J4RL23</accession>
<proteinExistence type="predicted"/>
<dbReference type="AlphaFoldDB" id="A0A8J4RL23"/>
<reference evidence="5" key="1">
    <citation type="submission" date="2020-03" db="EMBL/GenBank/DDBJ databases">
        <title>Castanea mollissima Vanexum genome sequencing.</title>
        <authorList>
            <person name="Staton M."/>
        </authorList>
    </citation>
    <scope>NUCLEOTIDE SEQUENCE</scope>
    <source>
        <tissue evidence="5">Leaf</tissue>
    </source>
</reference>
<dbReference type="Proteomes" id="UP000737018">
    <property type="component" value="Unassembled WGS sequence"/>
</dbReference>
<dbReference type="SUPFAM" id="SSF82708">
    <property type="entry name" value="R3H domain"/>
    <property type="match status" value="1"/>
</dbReference>
<comment type="caution">
    <text evidence="5">The sequence shown here is derived from an EMBL/GenBank/DDBJ whole genome shotgun (WGS) entry which is preliminary data.</text>
</comment>